<keyword evidence="2" id="KW-0732">Signal</keyword>
<reference evidence="4 5" key="1">
    <citation type="submission" date="2014-07" db="EMBL/GenBank/DDBJ databases">
        <title>Draft Genome Sequence of Gephyronic Acid Producer, Cystobacter violaceus Strain Cb vi76.</title>
        <authorList>
            <person name="Stevens D.C."/>
            <person name="Young J."/>
            <person name="Carmichael R."/>
            <person name="Tan J."/>
            <person name="Taylor R.E."/>
        </authorList>
    </citation>
    <scope>NUCLEOTIDE SEQUENCE [LARGE SCALE GENOMIC DNA]</scope>
    <source>
        <strain evidence="4 5">Cb vi76</strain>
    </source>
</reference>
<protein>
    <recommendedName>
        <fullName evidence="3">DUF4440 domain-containing protein</fullName>
    </recommendedName>
</protein>
<dbReference type="InterPro" id="IPR011944">
    <property type="entry name" value="Steroid_delta5-4_isomerase"/>
</dbReference>
<dbReference type="RefSeq" id="WP_043414849.1">
    <property type="nucleotide sequence ID" value="NZ_JPMI01000426.1"/>
</dbReference>
<dbReference type="AlphaFoldDB" id="A0A084SE42"/>
<dbReference type="NCBIfam" id="TIGR02246">
    <property type="entry name" value="SgcJ/EcaC family oxidoreductase"/>
    <property type="match status" value="1"/>
</dbReference>
<sequence length="206" mass="22534">MNRTLGCVMACLVLCLPGSLRAQESAGGGAAEVEATHQALRAIKNDMEQALNAQDLDKLLSHLHPNVVFTTMNNDVRVGRDAIRAYYEQMMKGPDRIVQKLDAKFEVDELTRLYGNTGVAQGSSADHYVLTDGTDITVHSRWTCTLVKEGDRWLIAAFHYSTNVFDNPVLDKVKSAAMVYGGIAVVAMLLAGIFVGRFTARRKATS</sequence>
<evidence type="ECO:0000313" key="5">
    <source>
        <dbReference type="Proteomes" id="UP000028547"/>
    </source>
</evidence>
<name>A0A084SE42_9BACT</name>
<feature type="signal peptide" evidence="2">
    <location>
        <begin position="1"/>
        <end position="22"/>
    </location>
</feature>
<feature type="chain" id="PRO_5001781232" description="DUF4440 domain-containing protein" evidence="2">
    <location>
        <begin position="23"/>
        <end position="206"/>
    </location>
</feature>
<dbReference type="InterPro" id="IPR032710">
    <property type="entry name" value="NTF2-like_dom_sf"/>
</dbReference>
<evidence type="ECO:0000313" key="4">
    <source>
        <dbReference type="EMBL" id="KFA86727.1"/>
    </source>
</evidence>
<keyword evidence="1" id="KW-0472">Membrane</keyword>
<feature type="domain" description="DUF4440" evidence="3">
    <location>
        <begin position="40"/>
        <end position="155"/>
    </location>
</feature>
<dbReference type="Pfam" id="PF14534">
    <property type="entry name" value="DUF4440"/>
    <property type="match status" value="1"/>
</dbReference>
<accession>A0A084SE42</accession>
<dbReference type="CDD" id="cd00531">
    <property type="entry name" value="NTF2_like"/>
    <property type="match status" value="1"/>
</dbReference>
<dbReference type="Proteomes" id="UP000028547">
    <property type="component" value="Unassembled WGS sequence"/>
</dbReference>
<keyword evidence="1" id="KW-0812">Transmembrane</keyword>
<feature type="transmembrane region" description="Helical" evidence="1">
    <location>
        <begin position="177"/>
        <end position="200"/>
    </location>
</feature>
<dbReference type="Gene3D" id="3.10.450.50">
    <property type="match status" value="1"/>
</dbReference>
<gene>
    <name evidence="4" type="ORF">Q664_52570</name>
</gene>
<evidence type="ECO:0000256" key="1">
    <source>
        <dbReference type="SAM" id="Phobius"/>
    </source>
</evidence>
<comment type="caution">
    <text evidence="4">The sequence shown here is derived from an EMBL/GenBank/DDBJ whole genome shotgun (WGS) entry which is preliminary data.</text>
</comment>
<evidence type="ECO:0000259" key="3">
    <source>
        <dbReference type="Pfam" id="PF14534"/>
    </source>
</evidence>
<dbReference type="InterPro" id="IPR027843">
    <property type="entry name" value="DUF4440"/>
</dbReference>
<keyword evidence="1" id="KW-1133">Transmembrane helix</keyword>
<dbReference type="SUPFAM" id="SSF54427">
    <property type="entry name" value="NTF2-like"/>
    <property type="match status" value="1"/>
</dbReference>
<evidence type="ECO:0000256" key="2">
    <source>
        <dbReference type="SAM" id="SignalP"/>
    </source>
</evidence>
<proteinExistence type="predicted"/>
<dbReference type="EMBL" id="JPMI01000426">
    <property type="protein sequence ID" value="KFA86727.1"/>
    <property type="molecule type" value="Genomic_DNA"/>
</dbReference>
<organism evidence="4 5">
    <name type="scientific">Archangium violaceum Cb vi76</name>
    <dbReference type="NCBI Taxonomy" id="1406225"/>
    <lineage>
        <taxon>Bacteria</taxon>
        <taxon>Pseudomonadati</taxon>
        <taxon>Myxococcota</taxon>
        <taxon>Myxococcia</taxon>
        <taxon>Myxococcales</taxon>
        <taxon>Cystobacterineae</taxon>
        <taxon>Archangiaceae</taxon>
        <taxon>Archangium</taxon>
    </lineage>
</organism>